<dbReference type="AlphaFoldDB" id="A0A0L9V3Z3"/>
<evidence type="ECO:0000313" key="2">
    <source>
        <dbReference type="EMBL" id="KOM49429.1"/>
    </source>
</evidence>
<reference evidence="3" key="1">
    <citation type="journal article" date="2015" name="Proc. Natl. Acad. Sci. U.S.A.">
        <title>Genome sequencing of adzuki bean (Vigna angularis) provides insight into high starch and low fat accumulation and domestication.</title>
        <authorList>
            <person name="Yang K."/>
            <person name="Tian Z."/>
            <person name="Chen C."/>
            <person name="Luo L."/>
            <person name="Zhao B."/>
            <person name="Wang Z."/>
            <person name="Yu L."/>
            <person name="Li Y."/>
            <person name="Sun Y."/>
            <person name="Li W."/>
            <person name="Chen Y."/>
            <person name="Li Y."/>
            <person name="Zhang Y."/>
            <person name="Ai D."/>
            <person name="Zhao J."/>
            <person name="Shang C."/>
            <person name="Ma Y."/>
            <person name="Wu B."/>
            <person name="Wang M."/>
            <person name="Gao L."/>
            <person name="Sun D."/>
            <person name="Zhang P."/>
            <person name="Guo F."/>
            <person name="Wang W."/>
            <person name="Li Y."/>
            <person name="Wang J."/>
            <person name="Varshney R.K."/>
            <person name="Wang J."/>
            <person name="Ling H.Q."/>
            <person name="Wan P."/>
        </authorList>
    </citation>
    <scope>NUCLEOTIDE SEQUENCE</scope>
    <source>
        <strain evidence="3">cv. Jingnong 6</strain>
    </source>
</reference>
<feature type="transmembrane region" description="Helical" evidence="1">
    <location>
        <begin position="39"/>
        <end position="62"/>
    </location>
</feature>
<keyword evidence="1" id="KW-0812">Transmembrane</keyword>
<proteinExistence type="predicted"/>
<dbReference type="EMBL" id="CM003378">
    <property type="protein sequence ID" value="KOM49429.1"/>
    <property type="molecule type" value="Genomic_DNA"/>
</dbReference>
<organism evidence="2 3">
    <name type="scientific">Phaseolus angularis</name>
    <name type="common">Azuki bean</name>
    <name type="synonym">Vigna angularis</name>
    <dbReference type="NCBI Taxonomy" id="3914"/>
    <lineage>
        <taxon>Eukaryota</taxon>
        <taxon>Viridiplantae</taxon>
        <taxon>Streptophyta</taxon>
        <taxon>Embryophyta</taxon>
        <taxon>Tracheophyta</taxon>
        <taxon>Spermatophyta</taxon>
        <taxon>Magnoliopsida</taxon>
        <taxon>eudicotyledons</taxon>
        <taxon>Gunneridae</taxon>
        <taxon>Pentapetalae</taxon>
        <taxon>rosids</taxon>
        <taxon>fabids</taxon>
        <taxon>Fabales</taxon>
        <taxon>Fabaceae</taxon>
        <taxon>Papilionoideae</taxon>
        <taxon>50 kb inversion clade</taxon>
        <taxon>NPAAA clade</taxon>
        <taxon>indigoferoid/millettioid clade</taxon>
        <taxon>Phaseoleae</taxon>
        <taxon>Vigna</taxon>
    </lineage>
</organism>
<evidence type="ECO:0000256" key="1">
    <source>
        <dbReference type="SAM" id="Phobius"/>
    </source>
</evidence>
<keyword evidence="1" id="KW-1133">Transmembrane helix</keyword>
<accession>A0A0L9V3Z3</accession>
<name>A0A0L9V3Z3_PHAAN</name>
<protein>
    <submittedName>
        <fullName evidence="2">Uncharacterized protein</fullName>
    </submittedName>
</protein>
<gene>
    <name evidence="2" type="ORF">LR48_Vigan08g025600</name>
</gene>
<sequence>MKKAHQNKLYLVPQDEYSVPLQQGILKAGAFGSRNSYSALLQLALLVYSVPAIVIQFPACAFGKRSGAFSSQTRRGGRRRRGRTEAYRIAACWTSVLCMLDERPFSSKWRPGAPFYIAPGRETLCKCAPGRPFSHARARPSRVLVVVLIERKREIRCNQTQRVVLGAHVEHVMRMRLPLLHHALARRALRDRTPAVCHRATALQCRAVQALHFSYCEPCRFSFRTLLLRFLPTYYNKALASVCGSEGEEDNGAWREVSITSRSSHNDSNFMVSSIGNMNIMASMDKFFNH</sequence>
<dbReference type="Gramene" id="KOM49429">
    <property type="protein sequence ID" value="KOM49429"/>
    <property type="gene ID" value="LR48_Vigan08g025600"/>
</dbReference>
<keyword evidence="1" id="KW-0472">Membrane</keyword>
<dbReference type="Proteomes" id="UP000053144">
    <property type="component" value="Chromosome 8"/>
</dbReference>
<evidence type="ECO:0000313" key="3">
    <source>
        <dbReference type="Proteomes" id="UP000053144"/>
    </source>
</evidence>